<feature type="signal peptide" evidence="1">
    <location>
        <begin position="1"/>
        <end position="27"/>
    </location>
</feature>
<accession>A0ABU4VPW5</accession>
<feature type="chain" id="PRO_5045647296" evidence="1">
    <location>
        <begin position="28"/>
        <end position="705"/>
    </location>
</feature>
<keyword evidence="3" id="KW-1185">Reference proteome</keyword>
<evidence type="ECO:0000313" key="3">
    <source>
        <dbReference type="Proteomes" id="UP001277761"/>
    </source>
</evidence>
<dbReference type="RefSeq" id="WP_319955038.1">
    <property type="nucleotide sequence ID" value="NZ_JAXAVX010000009.1"/>
</dbReference>
<keyword evidence="1" id="KW-0732">Signal</keyword>
<proteinExistence type="predicted"/>
<comment type="caution">
    <text evidence="2">The sequence shown here is derived from an EMBL/GenBank/DDBJ whole genome shotgun (WGS) entry which is preliminary data.</text>
</comment>
<dbReference type="InterPro" id="IPR017853">
    <property type="entry name" value="GH"/>
</dbReference>
<dbReference type="SUPFAM" id="SSF51445">
    <property type="entry name" value="(Trans)glycosidases"/>
    <property type="match status" value="1"/>
</dbReference>
<evidence type="ECO:0000313" key="2">
    <source>
        <dbReference type="EMBL" id="MDX8152883.1"/>
    </source>
</evidence>
<sequence>MSQPRAVVTTLLLPLLVAALLAPAARADESPWHALTTPIDPRQQTALEWGDRSYWLQPWRGYLETRPSSVLRDAPGMTLNVPAAQLPATAKLLGDHGFARGRIEIGWDQMDYDDPTRLRDRRAVVERIRALHANGLRPLILLNANSTAPGPLQAGQLSLTQAALPGARTVQLDVASARKVVVGRTGFNAGSVAARLLITKLDGTTATLSQPLPTLVGAGSHRSTTLRYLPFAPPRAGGGRNPQFERTLEGWLAYARAVADAAREATGGDRFDLEIWNELSFGSEFLDPKHYFDPVPRSLTGTGSVTDEILRRTVADLRRPALGLGHVGLGDGFANQSPFPAGSTSPPGLTALSKHPYRGVARFPGDRPTTDLQQRALDADGAPAGSRAADRRWADAFVPRFVGFFPEWYLSGLQTETLVRDLSPITTTISGVRHGRSAAPPGGAPVGVWISETGMGTAGMGLDDVARRPVQARAALRSIVAYANKGADTVVLYGAGDHQPWGLVDPAFFRSIGASRPHGDRAAGGATLDLVSRLMKRIPRYRSAPRQLELREVADQHDRIQFAGNGTARYPDLHDRDVVAFLPFQSGRDRFSVPVYVMSRDVARVRQPDRPADDVRRYEAPEGIFRLRIGGLRGSAASVSLYDPVTDARVGARIVSRSAGEIVVELALTDTPRLLEIRAPSPTVAAPHRPQVFGWMRGALRRRHR</sequence>
<gene>
    <name evidence="2" type="ORF">SK069_14875</name>
</gene>
<evidence type="ECO:0000256" key="1">
    <source>
        <dbReference type="SAM" id="SignalP"/>
    </source>
</evidence>
<reference evidence="2 3" key="1">
    <citation type="submission" date="2023-11" db="EMBL/GenBank/DDBJ databases">
        <authorList>
            <person name="Xu M."/>
            <person name="Jiang T."/>
        </authorList>
    </citation>
    <scope>NUCLEOTIDE SEQUENCE [LARGE SCALE GENOMIC DNA]</scope>
    <source>
        <strain evidence="2 3">SD</strain>
    </source>
</reference>
<protein>
    <submittedName>
        <fullName evidence="2">Uncharacterized protein</fullName>
    </submittedName>
</protein>
<dbReference type="Proteomes" id="UP001277761">
    <property type="component" value="Unassembled WGS sequence"/>
</dbReference>
<name>A0ABU4VPW5_9ACTN</name>
<dbReference type="EMBL" id="JAXAVX010000009">
    <property type="protein sequence ID" value="MDX8152883.1"/>
    <property type="molecule type" value="Genomic_DNA"/>
</dbReference>
<organism evidence="2 3">
    <name type="scientific">Patulibacter brassicae</name>
    <dbReference type="NCBI Taxonomy" id="1705717"/>
    <lineage>
        <taxon>Bacteria</taxon>
        <taxon>Bacillati</taxon>
        <taxon>Actinomycetota</taxon>
        <taxon>Thermoleophilia</taxon>
        <taxon>Solirubrobacterales</taxon>
        <taxon>Patulibacteraceae</taxon>
        <taxon>Patulibacter</taxon>
    </lineage>
</organism>